<dbReference type="PRINTS" id="PR00756">
    <property type="entry name" value="ALADIPTASE"/>
</dbReference>
<evidence type="ECO:0000256" key="2">
    <source>
        <dbReference type="ARBA" id="ARBA00001947"/>
    </source>
</evidence>
<organism evidence="17 18">
    <name type="scientific">Brevibacterium mcbrellneri ATCC 49030</name>
    <dbReference type="NCBI Taxonomy" id="585530"/>
    <lineage>
        <taxon>Bacteria</taxon>
        <taxon>Bacillati</taxon>
        <taxon>Actinomycetota</taxon>
        <taxon>Actinomycetes</taxon>
        <taxon>Micrococcales</taxon>
        <taxon>Brevibacteriaceae</taxon>
        <taxon>Brevibacterium</taxon>
    </lineage>
</organism>
<dbReference type="InterPro" id="IPR042097">
    <property type="entry name" value="Aminopeptidase_N-like_N_sf"/>
</dbReference>
<dbReference type="GO" id="GO:0016020">
    <property type="term" value="C:membrane"/>
    <property type="evidence" value="ECO:0007669"/>
    <property type="project" value="TreeGrafter"/>
</dbReference>
<accession>D4YJR9</accession>
<dbReference type="NCBIfam" id="TIGR02412">
    <property type="entry name" value="pepN_strep_liv"/>
    <property type="match status" value="1"/>
</dbReference>
<keyword evidence="10" id="KW-0862">Zinc</keyword>
<dbReference type="CDD" id="cd09602">
    <property type="entry name" value="M1_APN"/>
    <property type="match status" value="1"/>
</dbReference>
<evidence type="ECO:0000259" key="15">
    <source>
        <dbReference type="Pfam" id="PF11838"/>
    </source>
</evidence>
<evidence type="ECO:0000256" key="7">
    <source>
        <dbReference type="ARBA" id="ARBA00022670"/>
    </source>
</evidence>
<dbReference type="GO" id="GO:0043171">
    <property type="term" value="P:peptide catabolic process"/>
    <property type="evidence" value="ECO:0007669"/>
    <property type="project" value="TreeGrafter"/>
</dbReference>
<evidence type="ECO:0000256" key="6">
    <source>
        <dbReference type="ARBA" id="ARBA00022438"/>
    </source>
</evidence>
<dbReference type="Gene3D" id="2.60.40.1730">
    <property type="entry name" value="tricorn interacting facor f3 domain"/>
    <property type="match status" value="1"/>
</dbReference>
<dbReference type="GO" id="GO:0005737">
    <property type="term" value="C:cytoplasm"/>
    <property type="evidence" value="ECO:0007669"/>
    <property type="project" value="TreeGrafter"/>
</dbReference>
<dbReference type="GO" id="GO:0005615">
    <property type="term" value="C:extracellular space"/>
    <property type="evidence" value="ECO:0007669"/>
    <property type="project" value="TreeGrafter"/>
</dbReference>
<dbReference type="Pfam" id="PF11838">
    <property type="entry name" value="ERAP1_C"/>
    <property type="match status" value="1"/>
</dbReference>
<dbReference type="FunFam" id="2.60.40.1730:FF:000010">
    <property type="entry name" value="Putative aminopeptidase N"/>
    <property type="match status" value="1"/>
</dbReference>
<proteinExistence type="inferred from homology"/>
<evidence type="ECO:0000256" key="5">
    <source>
        <dbReference type="ARBA" id="ARBA00015611"/>
    </source>
</evidence>
<dbReference type="Gene3D" id="1.10.390.10">
    <property type="entry name" value="Neutral Protease Domain 2"/>
    <property type="match status" value="1"/>
</dbReference>
<dbReference type="Pfam" id="PF01433">
    <property type="entry name" value="Peptidase_M1"/>
    <property type="match status" value="1"/>
</dbReference>
<keyword evidence="7" id="KW-0645">Protease</keyword>
<dbReference type="InterPro" id="IPR027268">
    <property type="entry name" value="Peptidase_M4/M1_CTD_sf"/>
</dbReference>
<comment type="cofactor">
    <cofactor evidence="2">
        <name>Zn(2+)</name>
        <dbReference type="ChEBI" id="CHEBI:29105"/>
    </cofactor>
</comment>
<comment type="similarity">
    <text evidence="3">Belongs to the peptidase M1 family.</text>
</comment>
<keyword evidence="18" id="KW-1185">Reference proteome</keyword>
<keyword evidence="6 17" id="KW-0031">Aminopeptidase</keyword>
<keyword evidence="8" id="KW-0479">Metal-binding</keyword>
<dbReference type="SUPFAM" id="SSF55486">
    <property type="entry name" value="Metalloproteases ('zincins'), catalytic domain"/>
    <property type="match status" value="1"/>
</dbReference>
<feature type="domain" description="Aminopeptidase N-like N-terminal" evidence="16">
    <location>
        <begin position="25"/>
        <end position="204"/>
    </location>
</feature>
<dbReference type="RefSeq" id="WP_005881768.1">
    <property type="nucleotide sequence ID" value="NZ_ADNU01000008.1"/>
</dbReference>
<dbReference type="InterPro" id="IPR001930">
    <property type="entry name" value="Peptidase_M1"/>
</dbReference>
<dbReference type="AlphaFoldDB" id="D4YJR9"/>
<dbReference type="EC" id="3.4.11.2" evidence="4"/>
<evidence type="ECO:0000313" key="18">
    <source>
        <dbReference type="Proteomes" id="UP000005714"/>
    </source>
</evidence>
<feature type="domain" description="Peptidase M1 membrane alanine aminopeptidase" evidence="14">
    <location>
        <begin position="248"/>
        <end position="460"/>
    </location>
</feature>
<comment type="caution">
    <text evidence="17">The sequence shown here is derived from an EMBL/GenBank/DDBJ whole genome shotgun (WGS) entry which is preliminary data.</text>
</comment>
<dbReference type="InterPro" id="IPR045357">
    <property type="entry name" value="Aminopeptidase_N-like_N"/>
</dbReference>
<dbReference type="PANTHER" id="PTHR11533:SF174">
    <property type="entry name" value="PUROMYCIN-SENSITIVE AMINOPEPTIDASE-RELATED"/>
    <property type="match status" value="1"/>
</dbReference>
<evidence type="ECO:0000256" key="11">
    <source>
        <dbReference type="ARBA" id="ARBA00023049"/>
    </source>
</evidence>
<dbReference type="InterPro" id="IPR014782">
    <property type="entry name" value="Peptidase_M1_dom"/>
</dbReference>
<dbReference type="eggNOG" id="COG0308">
    <property type="taxonomic scope" value="Bacteria"/>
</dbReference>
<dbReference type="GO" id="GO:0070006">
    <property type="term" value="F:metalloaminopeptidase activity"/>
    <property type="evidence" value="ECO:0007669"/>
    <property type="project" value="TreeGrafter"/>
</dbReference>
<dbReference type="MEROPS" id="M01.012"/>
<dbReference type="GO" id="GO:0006508">
    <property type="term" value="P:proteolysis"/>
    <property type="evidence" value="ECO:0007669"/>
    <property type="project" value="UniProtKB-KW"/>
</dbReference>
<evidence type="ECO:0000259" key="14">
    <source>
        <dbReference type="Pfam" id="PF01433"/>
    </source>
</evidence>
<dbReference type="InterPro" id="IPR012778">
    <property type="entry name" value="Pept_M1_aminopeptidase"/>
</dbReference>
<evidence type="ECO:0000256" key="4">
    <source>
        <dbReference type="ARBA" id="ARBA00012564"/>
    </source>
</evidence>
<evidence type="ECO:0000256" key="8">
    <source>
        <dbReference type="ARBA" id="ARBA00022723"/>
    </source>
</evidence>
<protein>
    <recommendedName>
        <fullName evidence="5">Aminopeptidase N</fullName>
        <ecNumber evidence="4">3.4.11.2</ecNumber>
    </recommendedName>
    <alternativeName>
        <fullName evidence="12">Alanine aminopeptidase</fullName>
    </alternativeName>
    <alternativeName>
        <fullName evidence="13">Lysyl aminopeptidase</fullName>
    </alternativeName>
</protein>
<gene>
    <name evidence="17" type="primary">pepN</name>
    <name evidence="17" type="ORF">HMPREF0183_0179</name>
</gene>
<evidence type="ECO:0000256" key="12">
    <source>
        <dbReference type="ARBA" id="ARBA00029811"/>
    </source>
</evidence>
<evidence type="ECO:0000256" key="13">
    <source>
        <dbReference type="ARBA" id="ARBA00031533"/>
    </source>
</evidence>
<dbReference type="OrthoDB" id="100605at2"/>
<evidence type="ECO:0000256" key="3">
    <source>
        <dbReference type="ARBA" id="ARBA00010136"/>
    </source>
</evidence>
<dbReference type="PANTHER" id="PTHR11533">
    <property type="entry name" value="PROTEASE M1 ZINC METALLOPROTEASE"/>
    <property type="match status" value="1"/>
</dbReference>
<dbReference type="GO" id="GO:0008270">
    <property type="term" value="F:zinc ion binding"/>
    <property type="evidence" value="ECO:0007669"/>
    <property type="project" value="InterPro"/>
</dbReference>
<dbReference type="Proteomes" id="UP000005714">
    <property type="component" value="Unassembled WGS sequence"/>
</dbReference>
<dbReference type="InterPro" id="IPR050344">
    <property type="entry name" value="Peptidase_M1_aminopeptidases"/>
</dbReference>
<comment type="catalytic activity">
    <reaction evidence="1">
        <text>Release of an N-terminal amino acid, Xaa-|-Yaa- from a peptide, amide or arylamide. Xaa is preferably Ala, but may be most amino acids including Pro (slow action). When a terminal hydrophobic residue is followed by a prolyl residue, the two may be released as an intact Xaa-Pro dipeptide.</text>
        <dbReference type="EC" id="3.4.11.2"/>
    </reaction>
</comment>
<keyword evidence="11" id="KW-0482">Metalloprotease</keyword>
<evidence type="ECO:0000256" key="10">
    <source>
        <dbReference type="ARBA" id="ARBA00022833"/>
    </source>
</evidence>
<dbReference type="InterPro" id="IPR024571">
    <property type="entry name" value="ERAP1-like_C_dom"/>
</dbReference>
<dbReference type="Pfam" id="PF17900">
    <property type="entry name" value="Peptidase_M1_N"/>
    <property type="match status" value="1"/>
</dbReference>
<dbReference type="STRING" id="585530.HMPREF0183_0179"/>
<keyword evidence="9 17" id="KW-0378">Hydrolase</keyword>
<sequence>MTTNLKRSEAATRSELLTTHSYTVHLDITSAPDLNQKTFTSTSTVVFDAHHEAETFIDFIADSVSDITINGQSLDPADNFDGARVTFPVTAGSNTLTVTGQAVYSTSGEGMHRFVDPADDKIYLYTQYEPTDARRVFANFDQPDLKATFTFSVTAPHDFLVLNNTAPTESQTSTPEAATTSADTATTSAVTHEFATTERMSTYITCVCAGHYVGAHDTYTRGDLTISMSVYVRASLAESMDADNIFTVTKQGLDFYHDNFEFPYPWGKYDQIFVPEYNLGAMENPGLVTFVDSFIYRDAVTRTEYESRANVILHEMAHMWFGDLVTMKWWDDLWLKESFADYMASLALTTATEFTDGWVTFALRRKDWAYRQDQYPTTHPIVADIPDVEAARLNFDGITYAKGASVLKQLVAFVGLDAFMAGSRDYFAKHAFGNTTLMDFLDALEARTEGRDVRAWADAWLTTTGVSEISVDVETDDAGIITAATVSQNNTGPHVDRPHTFTLAGFNLQRGAMHPAGTWKIDFDAASAPLPKLVGTQRPDLLLPGHGDDDFAKMRLDETSTSHALHSVTKLQDSLDRAVVWSALTNAMRDGSLSVSSFVDAYARSLGRERHAGINAGLRMQALTAIKLWTTDVEGTLGTILGSALDAFETAEPGSDTQLNLAEIVLIFVAHSATAVVPGPEVVAARDFASRILASGPTFEGYGLKVDNALKWKALISLVVLGWADEEDIAAQESRDRTDSGVMQARTARAARSLPVAKMRAFEAVTTDTSLSNNSLSATIAGLTAPVSTPILEPFVDAFFEQLESFWTTRSNEIAKRLVLGLYPSWSTRREYVAQRTDAWLSEHGTAPAALRRLVTELGDDMHRAIRVQGAQASL</sequence>
<evidence type="ECO:0000256" key="9">
    <source>
        <dbReference type="ARBA" id="ARBA00022801"/>
    </source>
</evidence>
<evidence type="ECO:0000256" key="1">
    <source>
        <dbReference type="ARBA" id="ARBA00000098"/>
    </source>
</evidence>
<dbReference type="GO" id="GO:0016285">
    <property type="term" value="F:alanyl aminopeptidase activity"/>
    <property type="evidence" value="ECO:0007669"/>
    <property type="project" value="UniProtKB-EC"/>
</dbReference>
<dbReference type="FunFam" id="1.10.390.10:FF:000004">
    <property type="entry name" value="Aminopeptidase N"/>
    <property type="match status" value="1"/>
</dbReference>
<dbReference type="SUPFAM" id="SSF63737">
    <property type="entry name" value="Leukotriene A4 hydrolase N-terminal domain"/>
    <property type="match status" value="1"/>
</dbReference>
<dbReference type="GO" id="GO:0042277">
    <property type="term" value="F:peptide binding"/>
    <property type="evidence" value="ECO:0007669"/>
    <property type="project" value="TreeGrafter"/>
</dbReference>
<evidence type="ECO:0000313" key="17">
    <source>
        <dbReference type="EMBL" id="EFG48489.1"/>
    </source>
</evidence>
<reference evidence="17 18" key="1">
    <citation type="submission" date="2010-04" db="EMBL/GenBank/DDBJ databases">
        <authorList>
            <person name="Qin X."/>
            <person name="Bachman B."/>
            <person name="Battles P."/>
            <person name="Bell A."/>
            <person name="Bess C."/>
            <person name="Bickham C."/>
            <person name="Chaboub L."/>
            <person name="Chen D."/>
            <person name="Coyle M."/>
            <person name="Deiros D.R."/>
            <person name="Dinh H."/>
            <person name="Forbes L."/>
            <person name="Fowler G."/>
            <person name="Francisco L."/>
            <person name="Fu Q."/>
            <person name="Gubbala S."/>
            <person name="Hale W."/>
            <person name="Han Y."/>
            <person name="Hemphill L."/>
            <person name="Highlander S.K."/>
            <person name="Hirani K."/>
            <person name="Hogues M."/>
            <person name="Jackson L."/>
            <person name="Jakkamsetti A."/>
            <person name="Javaid M."/>
            <person name="Jiang H."/>
            <person name="Korchina V."/>
            <person name="Kovar C."/>
            <person name="Lara F."/>
            <person name="Lee S."/>
            <person name="Mata R."/>
            <person name="Mathew T."/>
            <person name="Moen C."/>
            <person name="Morales K."/>
            <person name="Munidasa M."/>
            <person name="Nazareth L."/>
            <person name="Ngo R."/>
            <person name="Nguyen L."/>
            <person name="Okwuonu G."/>
            <person name="Ongeri F."/>
            <person name="Patil S."/>
            <person name="Petrosino J."/>
            <person name="Pham C."/>
            <person name="Pham P."/>
            <person name="Pu L.-L."/>
            <person name="Puazo M."/>
            <person name="Raj R."/>
            <person name="Reid J."/>
            <person name="Rouhana J."/>
            <person name="Saada N."/>
            <person name="Shang Y."/>
            <person name="Simmons D."/>
            <person name="Thornton R."/>
            <person name="Warren J."/>
            <person name="Weissenberger G."/>
            <person name="Zhang J."/>
            <person name="Zhang L."/>
            <person name="Zhou C."/>
            <person name="Zhu D."/>
            <person name="Muzny D."/>
            <person name="Worley K."/>
            <person name="Gibbs R."/>
        </authorList>
    </citation>
    <scope>NUCLEOTIDE SEQUENCE [LARGE SCALE GENOMIC DNA]</scope>
    <source>
        <strain evidence="17 18">ATCC 49030</strain>
    </source>
</reference>
<name>D4YJR9_9MICO</name>
<evidence type="ECO:0000259" key="16">
    <source>
        <dbReference type="Pfam" id="PF17900"/>
    </source>
</evidence>
<dbReference type="EMBL" id="ADNU01000008">
    <property type="protein sequence ID" value="EFG48489.1"/>
    <property type="molecule type" value="Genomic_DNA"/>
</dbReference>
<feature type="domain" description="ERAP1-like C-terminal" evidence="15">
    <location>
        <begin position="547"/>
        <end position="862"/>
    </location>
</feature>